<dbReference type="Gene3D" id="3.40.30.10">
    <property type="entry name" value="Glutaredoxin"/>
    <property type="match status" value="1"/>
</dbReference>
<evidence type="ECO:0000259" key="2">
    <source>
        <dbReference type="PROSITE" id="PS50405"/>
    </source>
</evidence>
<proteinExistence type="predicted"/>
<dbReference type="EMBL" id="ML976703">
    <property type="protein sequence ID" value="KAF1970209.1"/>
    <property type="molecule type" value="Genomic_DNA"/>
</dbReference>
<evidence type="ECO:0000313" key="3">
    <source>
        <dbReference type="EMBL" id="KAF1970209.1"/>
    </source>
</evidence>
<dbReference type="Gene3D" id="1.20.1050.10">
    <property type="match status" value="1"/>
</dbReference>
<feature type="domain" description="GST C-terminal" evidence="2">
    <location>
        <begin position="105"/>
        <end position="246"/>
    </location>
</feature>
<dbReference type="InterPro" id="IPR050213">
    <property type="entry name" value="GST_superfamily"/>
</dbReference>
<dbReference type="SFLD" id="SFLDS00019">
    <property type="entry name" value="Glutathione_Transferase_(cytos"/>
    <property type="match status" value="1"/>
</dbReference>
<dbReference type="InterPro" id="IPR004045">
    <property type="entry name" value="Glutathione_S-Trfase_N"/>
</dbReference>
<feature type="domain" description="GST N-terminal" evidence="1">
    <location>
        <begin position="6"/>
        <end position="103"/>
    </location>
</feature>
<sequence length="259" mass="28939">MSTPQKYELLYWPGIPGRGEFPRLAFEATRTPYTDVSNTVPGGIHQVLAVKADDATHDEAGNPPAFAPPALRVHGEGKNGKTLVLSQTPAILAFLGDKLDLAGADAAERAWIQALALTALDLNNETHDTHHPVSTLAYYEDQKTEALRKAADFREARIPKFFGYFERVLKGNKEGKGKYLVGDKLSYADLALWQVVHGLKFAFPKELKAREDAGEFPTIFKTFFPAVPEHGNLKEYLDSDRRKPYSKGVFRHYPELDRQ</sequence>
<dbReference type="Pfam" id="PF14497">
    <property type="entry name" value="GST_C_3"/>
    <property type="match status" value="1"/>
</dbReference>
<dbReference type="AlphaFoldDB" id="A0A6A5V1U0"/>
<dbReference type="InterPro" id="IPR004046">
    <property type="entry name" value="GST_C"/>
</dbReference>
<evidence type="ECO:0000259" key="1">
    <source>
        <dbReference type="PROSITE" id="PS50404"/>
    </source>
</evidence>
<dbReference type="InterPro" id="IPR010987">
    <property type="entry name" value="Glutathione-S-Trfase_C-like"/>
</dbReference>
<dbReference type="SUPFAM" id="SSF52833">
    <property type="entry name" value="Thioredoxin-like"/>
    <property type="match status" value="1"/>
</dbReference>
<organism evidence="3 4">
    <name type="scientific">Bimuria novae-zelandiae CBS 107.79</name>
    <dbReference type="NCBI Taxonomy" id="1447943"/>
    <lineage>
        <taxon>Eukaryota</taxon>
        <taxon>Fungi</taxon>
        <taxon>Dikarya</taxon>
        <taxon>Ascomycota</taxon>
        <taxon>Pezizomycotina</taxon>
        <taxon>Dothideomycetes</taxon>
        <taxon>Pleosporomycetidae</taxon>
        <taxon>Pleosporales</taxon>
        <taxon>Massarineae</taxon>
        <taxon>Didymosphaeriaceae</taxon>
        <taxon>Bimuria</taxon>
    </lineage>
</organism>
<dbReference type="PROSITE" id="PS50404">
    <property type="entry name" value="GST_NTER"/>
    <property type="match status" value="1"/>
</dbReference>
<dbReference type="InterPro" id="IPR036282">
    <property type="entry name" value="Glutathione-S-Trfase_C_sf"/>
</dbReference>
<dbReference type="GO" id="GO:0006749">
    <property type="term" value="P:glutathione metabolic process"/>
    <property type="evidence" value="ECO:0007669"/>
    <property type="project" value="TreeGrafter"/>
</dbReference>
<protein>
    <submittedName>
        <fullName evidence="3">Glutathione S-transferase protein-like protein</fullName>
    </submittedName>
</protein>
<dbReference type="SUPFAM" id="SSF47616">
    <property type="entry name" value="GST C-terminal domain-like"/>
    <property type="match status" value="1"/>
</dbReference>
<name>A0A6A5V1U0_9PLEO</name>
<evidence type="ECO:0000313" key="4">
    <source>
        <dbReference type="Proteomes" id="UP000800036"/>
    </source>
</evidence>
<dbReference type="Proteomes" id="UP000800036">
    <property type="component" value="Unassembled WGS sequence"/>
</dbReference>
<keyword evidence="3" id="KW-0808">Transferase</keyword>
<dbReference type="InterPro" id="IPR036249">
    <property type="entry name" value="Thioredoxin-like_sf"/>
</dbReference>
<dbReference type="GO" id="GO:0004364">
    <property type="term" value="F:glutathione transferase activity"/>
    <property type="evidence" value="ECO:0007669"/>
    <property type="project" value="TreeGrafter"/>
</dbReference>
<reference evidence="3" key="1">
    <citation type="journal article" date="2020" name="Stud. Mycol.">
        <title>101 Dothideomycetes genomes: a test case for predicting lifestyles and emergence of pathogens.</title>
        <authorList>
            <person name="Haridas S."/>
            <person name="Albert R."/>
            <person name="Binder M."/>
            <person name="Bloem J."/>
            <person name="Labutti K."/>
            <person name="Salamov A."/>
            <person name="Andreopoulos B."/>
            <person name="Baker S."/>
            <person name="Barry K."/>
            <person name="Bills G."/>
            <person name="Bluhm B."/>
            <person name="Cannon C."/>
            <person name="Castanera R."/>
            <person name="Culley D."/>
            <person name="Daum C."/>
            <person name="Ezra D."/>
            <person name="Gonzalez J."/>
            <person name="Henrissat B."/>
            <person name="Kuo A."/>
            <person name="Liang C."/>
            <person name="Lipzen A."/>
            <person name="Lutzoni F."/>
            <person name="Magnuson J."/>
            <person name="Mondo S."/>
            <person name="Nolan M."/>
            <person name="Ohm R."/>
            <person name="Pangilinan J."/>
            <person name="Park H.-J."/>
            <person name="Ramirez L."/>
            <person name="Alfaro M."/>
            <person name="Sun H."/>
            <person name="Tritt A."/>
            <person name="Yoshinaga Y."/>
            <person name="Zwiers L.-H."/>
            <person name="Turgeon B."/>
            <person name="Goodwin S."/>
            <person name="Spatafora J."/>
            <person name="Crous P."/>
            <person name="Grigoriev I."/>
        </authorList>
    </citation>
    <scope>NUCLEOTIDE SEQUENCE</scope>
    <source>
        <strain evidence="3">CBS 107.79</strain>
    </source>
</reference>
<dbReference type="PANTHER" id="PTHR11571:SF263">
    <property type="entry name" value="GLUTATHIONE S-TRANSFERASE"/>
    <property type="match status" value="1"/>
</dbReference>
<accession>A0A6A5V1U0</accession>
<dbReference type="PROSITE" id="PS50405">
    <property type="entry name" value="GST_CTER"/>
    <property type="match status" value="1"/>
</dbReference>
<dbReference type="PANTHER" id="PTHR11571">
    <property type="entry name" value="GLUTATHIONE S-TRANSFERASE"/>
    <property type="match status" value="1"/>
</dbReference>
<dbReference type="FunFam" id="1.20.1050.10:FF:000051">
    <property type="entry name" value="Glutathione S-transferase"/>
    <property type="match status" value="1"/>
</dbReference>
<dbReference type="InterPro" id="IPR040079">
    <property type="entry name" value="Glutathione_S-Trfase"/>
</dbReference>
<dbReference type="OrthoDB" id="414243at2759"/>
<dbReference type="CDD" id="cd03192">
    <property type="entry name" value="GST_C_Sigma_like"/>
    <property type="match status" value="1"/>
</dbReference>
<keyword evidence="4" id="KW-1185">Reference proteome</keyword>
<gene>
    <name evidence="3" type="ORF">BU23DRAFT_538604</name>
</gene>